<dbReference type="InterPro" id="IPR015943">
    <property type="entry name" value="WD40/YVTN_repeat-like_dom_sf"/>
</dbReference>
<reference evidence="4 5" key="1">
    <citation type="submission" date="2018-06" db="EMBL/GenBank/DDBJ databases">
        <title>Genomic Encyclopedia of Type Strains, Phase IV (KMG-V): Genome sequencing to study the core and pangenomes of soil and plant-associated prokaryotes.</title>
        <authorList>
            <person name="Whitman W."/>
        </authorList>
    </citation>
    <scope>NUCLEOTIDE SEQUENCE [LARGE SCALE GENOMIC DNA]</scope>
    <source>
        <strain evidence="4 5">SRCL-318</strain>
    </source>
</reference>
<dbReference type="PANTHER" id="PTHR37957">
    <property type="entry name" value="BLR7070 PROTEIN"/>
    <property type="match status" value="1"/>
</dbReference>
<evidence type="ECO:0000256" key="2">
    <source>
        <dbReference type="SAM" id="SignalP"/>
    </source>
</evidence>
<dbReference type="RefSeq" id="WP_110857550.1">
    <property type="nucleotide sequence ID" value="NZ_QJSQ01000041.1"/>
</dbReference>
<dbReference type="InterPro" id="IPR027372">
    <property type="entry name" value="Phytase-like_dom"/>
</dbReference>
<dbReference type="Gene3D" id="2.130.10.10">
    <property type="entry name" value="YVTN repeat-like/Quinoprotein amine dehydrogenase"/>
    <property type="match status" value="1"/>
</dbReference>
<evidence type="ECO:0000256" key="1">
    <source>
        <dbReference type="SAM" id="MobiDB-lite"/>
    </source>
</evidence>
<dbReference type="Pfam" id="PF13449">
    <property type="entry name" value="Phytase-like"/>
    <property type="match status" value="1"/>
</dbReference>
<feature type="chain" id="PRO_5016145699" evidence="2">
    <location>
        <begin position="24"/>
        <end position="489"/>
    </location>
</feature>
<dbReference type="AlphaFoldDB" id="A0A2V4UC17"/>
<dbReference type="Proteomes" id="UP000247772">
    <property type="component" value="Unassembled WGS sequence"/>
</dbReference>
<organism evidence="4 5">
    <name type="scientific">Paraburkholderia silvatlantica</name>
    <dbReference type="NCBI Taxonomy" id="321895"/>
    <lineage>
        <taxon>Bacteria</taxon>
        <taxon>Pseudomonadati</taxon>
        <taxon>Pseudomonadota</taxon>
        <taxon>Betaproteobacteria</taxon>
        <taxon>Burkholderiales</taxon>
        <taxon>Burkholderiaceae</taxon>
        <taxon>Paraburkholderia</taxon>
    </lineage>
</organism>
<feature type="compositionally biased region" description="Basic and acidic residues" evidence="1">
    <location>
        <begin position="462"/>
        <end position="477"/>
    </location>
</feature>
<sequence length="489" mass="51916">MLQIHRLMTSGIIAFALTNYANAAVDLIATGQLSGTIGDRSTQTAAPLENGVAGNLLGGLGSGIAYAGCETFLAVPDRGPNAVSYNAAVDDTVSYINRFQTLRLRLRPAATGSALPFTLSPELRATTLLHTDEALVYGSGSAQSLPNGAPALNAREHTRYFTGRSDNFAAAHLSTWPLDARLDPESIRASNDGESVYISDEYGPYIYRFDRHTGRRIDVIKVPDSFAVSTLSPVGSTEISANTSGRVANKGMEGLAISPDGKTLFGAMQSPLLQDGGTSGAYTRILRIDLRTGKSQQFAYPLSNIGTAAKPKYPTISDVVAVNDHQLLMDERDGNGLGDDSTASFKKVFLVDLDHAQDVSQASGAAGLAPYALVKTLFLDVVSALTSHGFATADIPAKLEGLAFGEDVTVNGQRQHTLVIANDNDFLGTITDTHHPNGIANPNQFFVFAFSSTDLPGFAPQDLRKRTCDAGRDDNHNNNDQGHGHGHGH</sequence>
<feature type="region of interest" description="Disordered" evidence="1">
    <location>
        <begin position="461"/>
        <end position="489"/>
    </location>
</feature>
<gene>
    <name evidence="4" type="ORF">C7410_14125</name>
</gene>
<dbReference type="OrthoDB" id="384721at2"/>
<evidence type="ECO:0000313" key="4">
    <source>
        <dbReference type="EMBL" id="PYE14092.1"/>
    </source>
</evidence>
<dbReference type="PANTHER" id="PTHR37957:SF1">
    <property type="entry name" value="PHYTASE-LIKE DOMAIN-CONTAINING PROTEIN"/>
    <property type="match status" value="1"/>
</dbReference>
<evidence type="ECO:0000259" key="3">
    <source>
        <dbReference type="Pfam" id="PF13449"/>
    </source>
</evidence>
<keyword evidence="2" id="KW-0732">Signal</keyword>
<proteinExistence type="predicted"/>
<name>A0A2V4UC17_9BURK</name>
<dbReference type="EMBL" id="QJSQ01000041">
    <property type="protein sequence ID" value="PYE14092.1"/>
    <property type="molecule type" value="Genomic_DNA"/>
</dbReference>
<protein>
    <submittedName>
        <fullName evidence="4">Phytase-like protein with esterase activity</fullName>
    </submittedName>
</protein>
<accession>A0A2V4UC17</accession>
<feature type="signal peptide" evidence="2">
    <location>
        <begin position="1"/>
        <end position="23"/>
    </location>
</feature>
<comment type="caution">
    <text evidence="4">The sequence shown here is derived from an EMBL/GenBank/DDBJ whole genome shotgun (WGS) entry which is preliminary data.</text>
</comment>
<dbReference type="InterPro" id="IPR011044">
    <property type="entry name" value="Quino_amine_DH_bsu"/>
</dbReference>
<evidence type="ECO:0000313" key="5">
    <source>
        <dbReference type="Proteomes" id="UP000247772"/>
    </source>
</evidence>
<feature type="domain" description="Phytase-like" evidence="3">
    <location>
        <begin position="57"/>
        <end position="426"/>
    </location>
</feature>
<dbReference type="SUPFAM" id="SSF50969">
    <property type="entry name" value="YVTN repeat-like/Quinoprotein amine dehydrogenase"/>
    <property type="match status" value="1"/>
</dbReference>